<dbReference type="PROSITE" id="PS50800">
    <property type="entry name" value="SAP"/>
    <property type="match status" value="1"/>
</dbReference>
<name>A0A8S1DJV4_9INSE</name>
<evidence type="ECO:0000256" key="4">
    <source>
        <dbReference type="ARBA" id="ARBA00023054"/>
    </source>
</evidence>
<feature type="region of interest" description="Disordered" evidence="6">
    <location>
        <begin position="707"/>
        <end position="758"/>
    </location>
</feature>
<feature type="coiled-coil region" evidence="5">
    <location>
        <begin position="1047"/>
        <end position="1109"/>
    </location>
</feature>
<dbReference type="SMART" id="SM01122">
    <property type="entry name" value="DBC1"/>
    <property type="match status" value="1"/>
</dbReference>
<feature type="compositionally biased region" description="Polar residues" evidence="6">
    <location>
        <begin position="1"/>
        <end position="10"/>
    </location>
</feature>
<feature type="compositionally biased region" description="Low complexity" evidence="6">
    <location>
        <begin position="711"/>
        <end position="720"/>
    </location>
</feature>
<feature type="region of interest" description="Disordered" evidence="6">
    <location>
        <begin position="1"/>
        <end position="36"/>
    </location>
</feature>
<sequence>MSQFGTQGNNPPWARTNGQSLPPPLGQPGQMQAPPIMQHTLLSPQVSFQQQQQQVYQQSIQNMQQQQQQQQPAPGLIGQQIQLNADKSKGYAAPGIPCYPFQTPQLGGLGAAGGLQPLHSLQGSIASTPQQGPISYPAPRSIRNFTNQPPPLTNVINSTPQPVPQQNQITPKNRVFNGVITKLHENFGFIDEEVFFNLSVVTKGHPPVVGERALVEASFNPSMPFKWNATKVQVLPSDRQNSNGNVGGFGGVPPPQFGGVATGGSSGGGNDSYGSNEQTRNRPAERRREVLRRGSRERDRDAERERERERRRDDRQKEREKEREKEKRSRLSRSPSEPSRRRSRSPRATRVASRSPPRRRARVMPRYVVQIPKISLEITEANMPELKRRYTNLYLPSDFFVSNFRWVDAFPAHRPFGLNKSCAFHVMHKDVNEIITNDAVLEPQDADYSFSAKVMLISIPVLEELYRKSCALAEDVKDGEERDGYVHPTRLINFLVGVRGKTKETMAIGGPWSQSLDGPNPDKDPSVLIKTAIRTCKALTGVDLSPCTQWYRFVEIYYHRSETTHKGKVIPPRVETVVLFLPDVWSCLPTRLEWESMQLAYKKQLCRKLKADEAPDAAAAAEPAAAAAAAATLAAEEAPENQKEEEKMETDSEKKPEPTHFSELDVKVMKVSEMRLELEARTLNSKGLKSQLVARLTKALKTEQELEEAGAKAAEQAAVDKAAESEETSMDLPTESSSEKKEDGERNKSHEDKEKQARYERRFVLPENSHIIVHPSKTAKSGKFDCTLMSLSLLLDYRQEDTKEHSFEVSLFAELFNEMLRRDFGFRIYKAFVDFPEKPKTEEKEKSSLKHEKKEDEVENQDGKSEEKDAAEEDDDEKEDGQSCSSFGSKKKDAKDSKEKESKEKPVKKVKMVTIDPGLLLAFVYFDQSHCGYILNKDLEEIIHTLGLNLSRAQVKRLLLRVVTRDTFNYRKLTDRSEAELSLEAEIVEDDDKAKQLAHGNHRLLPIFASEDRLRQQDETSDNSTASSGVIIYNGCAVDVGKLLHQLERSEKSRVDTEEKMVQLEKQLVQAKDTSKASSENASKLADQLKDCKSRLSETEEGLKKEKENNTRYLTAINKVNEVICPLVITKEVKN</sequence>
<feature type="compositionally biased region" description="Basic and acidic residues" evidence="6">
    <location>
        <begin position="279"/>
        <end position="329"/>
    </location>
</feature>
<dbReference type="Pfam" id="PF14443">
    <property type="entry name" value="DBC1"/>
    <property type="match status" value="1"/>
</dbReference>
<feature type="compositionally biased region" description="Acidic residues" evidence="6">
    <location>
        <begin position="869"/>
        <end position="879"/>
    </location>
</feature>
<dbReference type="PANTHER" id="PTHR14304">
    <property type="entry name" value="CELL DIVISION CYCLE AND APOPTOSIS REGULATOR PROTEIN"/>
    <property type="match status" value="1"/>
</dbReference>
<evidence type="ECO:0000256" key="6">
    <source>
        <dbReference type="SAM" id="MobiDB-lite"/>
    </source>
</evidence>
<feature type="compositionally biased region" description="Basic and acidic residues" evidence="6">
    <location>
        <begin position="890"/>
        <end position="906"/>
    </location>
</feature>
<feature type="compositionally biased region" description="Basic and acidic residues" evidence="6">
    <location>
        <begin position="737"/>
        <end position="758"/>
    </location>
</feature>
<gene>
    <name evidence="8" type="ORF">CLODIP_2_CD11110</name>
</gene>
<dbReference type="Gene3D" id="1.10.720.30">
    <property type="entry name" value="SAP domain"/>
    <property type="match status" value="1"/>
</dbReference>
<dbReference type="EMBL" id="CADEPI010000231">
    <property type="protein sequence ID" value="CAB3381310.1"/>
    <property type="molecule type" value="Genomic_DNA"/>
</dbReference>
<proteinExistence type="predicted"/>
<dbReference type="InterPro" id="IPR003034">
    <property type="entry name" value="SAP_dom"/>
</dbReference>
<dbReference type="GO" id="GO:0006355">
    <property type="term" value="P:regulation of DNA-templated transcription"/>
    <property type="evidence" value="ECO:0007669"/>
    <property type="project" value="InterPro"/>
</dbReference>
<evidence type="ECO:0000256" key="2">
    <source>
        <dbReference type="ARBA" id="ARBA00022490"/>
    </source>
</evidence>
<feature type="domain" description="SAP" evidence="7">
    <location>
        <begin position="666"/>
        <end position="700"/>
    </location>
</feature>
<evidence type="ECO:0000256" key="5">
    <source>
        <dbReference type="SAM" id="Coils"/>
    </source>
</evidence>
<dbReference type="SUPFAM" id="SSF68906">
    <property type="entry name" value="SAP domain"/>
    <property type="match status" value="1"/>
</dbReference>
<dbReference type="GO" id="GO:0005634">
    <property type="term" value="C:nucleus"/>
    <property type="evidence" value="ECO:0007669"/>
    <property type="project" value="TreeGrafter"/>
</dbReference>
<feature type="compositionally biased region" description="Basic and acidic residues" evidence="6">
    <location>
        <begin position="840"/>
        <end position="868"/>
    </location>
</feature>
<dbReference type="Proteomes" id="UP000494165">
    <property type="component" value="Unassembled WGS sequence"/>
</dbReference>
<feature type="region of interest" description="Disordered" evidence="6">
    <location>
        <begin position="629"/>
        <end position="666"/>
    </location>
</feature>
<comment type="subcellular location">
    <subcellularLocation>
        <location evidence="1">Cytoplasm</location>
    </subcellularLocation>
</comment>
<accession>A0A8S1DJV4</accession>
<organism evidence="8 9">
    <name type="scientific">Cloeon dipterum</name>
    <dbReference type="NCBI Taxonomy" id="197152"/>
    <lineage>
        <taxon>Eukaryota</taxon>
        <taxon>Metazoa</taxon>
        <taxon>Ecdysozoa</taxon>
        <taxon>Arthropoda</taxon>
        <taxon>Hexapoda</taxon>
        <taxon>Insecta</taxon>
        <taxon>Pterygota</taxon>
        <taxon>Palaeoptera</taxon>
        <taxon>Ephemeroptera</taxon>
        <taxon>Pisciforma</taxon>
        <taxon>Baetidae</taxon>
        <taxon>Cloeon</taxon>
    </lineage>
</organism>
<evidence type="ECO:0000313" key="9">
    <source>
        <dbReference type="Proteomes" id="UP000494165"/>
    </source>
</evidence>
<dbReference type="InterPro" id="IPR045353">
    <property type="entry name" value="LAIKA"/>
</dbReference>
<dbReference type="GO" id="GO:0005737">
    <property type="term" value="C:cytoplasm"/>
    <property type="evidence" value="ECO:0007669"/>
    <property type="project" value="UniProtKB-SubCell"/>
</dbReference>
<evidence type="ECO:0000256" key="1">
    <source>
        <dbReference type="ARBA" id="ARBA00004496"/>
    </source>
</evidence>
<feature type="compositionally biased region" description="Gly residues" evidence="6">
    <location>
        <begin position="260"/>
        <end position="271"/>
    </location>
</feature>
<evidence type="ECO:0000256" key="3">
    <source>
        <dbReference type="ARBA" id="ARBA00022553"/>
    </source>
</evidence>
<dbReference type="AlphaFoldDB" id="A0A8S1DJV4"/>
<keyword evidence="9" id="KW-1185">Reference proteome</keyword>
<evidence type="ECO:0000313" key="8">
    <source>
        <dbReference type="EMBL" id="CAB3381310.1"/>
    </source>
</evidence>
<dbReference type="Pfam" id="PF19256">
    <property type="entry name" value="LAIKA"/>
    <property type="match status" value="1"/>
</dbReference>
<dbReference type="OrthoDB" id="21006at2759"/>
<dbReference type="InterPro" id="IPR025954">
    <property type="entry name" value="DBC1/CARP1_inactive_NUDIX"/>
</dbReference>
<dbReference type="PANTHER" id="PTHR14304:SF11">
    <property type="entry name" value="SAP DOMAIN-CONTAINING PROTEIN"/>
    <property type="match status" value="1"/>
</dbReference>
<dbReference type="Pfam" id="PF14444">
    <property type="entry name" value="S1-like"/>
    <property type="match status" value="1"/>
</dbReference>
<dbReference type="InterPro" id="IPR025223">
    <property type="entry name" value="S1-like_RNA-bd_dom"/>
</dbReference>
<feature type="region of interest" description="Disordered" evidence="6">
    <location>
        <begin position="840"/>
        <end position="906"/>
    </location>
</feature>
<evidence type="ECO:0000259" key="7">
    <source>
        <dbReference type="PROSITE" id="PS50800"/>
    </source>
</evidence>
<dbReference type="Pfam" id="PF02037">
    <property type="entry name" value="SAP"/>
    <property type="match status" value="1"/>
</dbReference>
<protein>
    <recommendedName>
        <fullName evidence="7">SAP domain-containing protein</fullName>
    </recommendedName>
</protein>
<reference evidence="8 9" key="1">
    <citation type="submission" date="2020-04" db="EMBL/GenBank/DDBJ databases">
        <authorList>
            <person name="Alioto T."/>
            <person name="Alioto T."/>
            <person name="Gomez Garrido J."/>
        </authorList>
    </citation>
    <scope>NUCLEOTIDE SEQUENCE [LARGE SCALE GENOMIC DNA]</scope>
</reference>
<dbReference type="InterPro" id="IPR025224">
    <property type="entry name" value="CCAR1/CCAR2"/>
</dbReference>
<comment type="caution">
    <text evidence="8">The sequence shown here is derived from an EMBL/GenBank/DDBJ whole genome shotgun (WGS) entry which is preliminary data.</text>
</comment>
<keyword evidence="4 5" id="KW-0175">Coiled coil</keyword>
<keyword evidence="2" id="KW-0963">Cytoplasm</keyword>
<feature type="compositionally biased region" description="Basic and acidic residues" evidence="6">
    <location>
        <begin position="640"/>
        <end position="666"/>
    </location>
</feature>
<feature type="region of interest" description="Disordered" evidence="6">
    <location>
        <begin position="237"/>
        <end position="361"/>
    </location>
</feature>
<dbReference type="InterPro" id="IPR036361">
    <property type="entry name" value="SAP_dom_sf"/>
</dbReference>
<dbReference type="SMART" id="SM00513">
    <property type="entry name" value="SAP"/>
    <property type="match status" value="1"/>
</dbReference>
<keyword evidence="3" id="KW-0597">Phosphoprotein</keyword>